<name>A0ABY6BJZ3_9GAMM</name>
<dbReference type="Proteomes" id="UP001064632">
    <property type="component" value="Chromosome"/>
</dbReference>
<keyword evidence="1" id="KW-0812">Transmembrane</keyword>
<dbReference type="RefSeq" id="WP_261695074.1">
    <property type="nucleotide sequence ID" value="NZ_CP104694.1"/>
</dbReference>
<keyword evidence="3" id="KW-1185">Reference proteome</keyword>
<sequence length="124" mass="13195">MPLLERFCSLVLSIVIAALVLNSIVWRCGPSPIATTRAQLAKIAMTLEGCETSAGRLGYWSCAIYRVTEPAARRSGINPLLDAFDTPIHFTPGLACRGGATIGLYSNGPDRTDNCGAGDDIVLR</sequence>
<evidence type="ECO:0000256" key="1">
    <source>
        <dbReference type="SAM" id="Phobius"/>
    </source>
</evidence>
<gene>
    <name evidence="2" type="ORF">N4264_00215</name>
</gene>
<accession>A0ABY6BJZ3</accession>
<organism evidence="2 3">
    <name type="scientific">Tahibacter amnicola</name>
    <dbReference type="NCBI Taxonomy" id="2976241"/>
    <lineage>
        <taxon>Bacteria</taxon>
        <taxon>Pseudomonadati</taxon>
        <taxon>Pseudomonadota</taxon>
        <taxon>Gammaproteobacteria</taxon>
        <taxon>Lysobacterales</taxon>
        <taxon>Rhodanobacteraceae</taxon>
        <taxon>Tahibacter</taxon>
    </lineage>
</organism>
<keyword evidence="1" id="KW-1133">Transmembrane helix</keyword>
<evidence type="ECO:0000313" key="3">
    <source>
        <dbReference type="Proteomes" id="UP001064632"/>
    </source>
</evidence>
<dbReference type="EMBL" id="CP104694">
    <property type="protein sequence ID" value="UXI68112.1"/>
    <property type="molecule type" value="Genomic_DNA"/>
</dbReference>
<keyword evidence="1" id="KW-0472">Membrane</keyword>
<evidence type="ECO:0000313" key="2">
    <source>
        <dbReference type="EMBL" id="UXI68112.1"/>
    </source>
</evidence>
<protein>
    <submittedName>
        <fullName evidence="2">Uncharacterized protein</fullName>
    </submittedName>
</protein>
<proteinExistence type="predicted"/>
<feature type="transmembrane region" description="Helical" evidence="1">
    <location>
        <begin position="7"/>
        <end position="26"/>
    </location>
</feature>
<reference evidence="2" key="1">
    <citation type="submission" date="2022-09" db="EMBL/GenBank/DDBJ databases">
        <title>Tahibacter sp. nov., isolated from a fresh water.</title>
        <authorList>
            <person name="Baek J.H."/>
            <person name="Lee J.K."/>
            <person name="Kim J.M."/>
            <person name="Jeon C.O."/>
        </authorList>
    </citation>
    <scope>NUCLEOTIDE SEQUENCE</scope>
    <source>
        <strain evidence="2">W38</strain>
    </source>
</reference>